<keyword evidence="2" id="KW-1185">Reference proteome</keyword>
<dbReference type="PANTHER" id="PTHR47493:SF3">
    <property type="entry name" value="PENTACOTRIPEPTIDE-REPEAT REGION OF PRORP DOMAIN-CONTAINING PROTEIN"/>
    <property type="match status" value="1"/>
</dbReference>
<dbReference type="Proteomes" id="UP000824890">
    <property type="component" value="Unassembled WGS sequence"/>
</dbReference>
<organism evidence="1 2">
    <name type="scientific">Brassica napus</name>
    <name type="common">Rape</name>
    <dbReference type="NCBI Taxonomy" id="3708"/>
    <lineage>
        <taxon>Eukaryota</taxon>
        <taxon>Viridiplantae</taxon>
        <taxon>Streptophyta</taxon>
        <taxon>Embryophyta</taxon>
        <taxon>Tracheophyta</taxon>
        <taxon>Spermatophyta</taxon>
        <taxon>Magnoliopsida</taxon>
        <taxon>eudicotyledons</taxon>
        <taxon>Gunneridae</taxon>
        <taxon>Pentapetalae</taxon>
        <taxon>rosids</taxon>
        <taxon>malvids</taxon>
        <taxon>Brassicales</taxon>
        <taxon>Brassicaceae</taxon>
        <taxon>Brassiceae</taxon>
        <taxon>Brassica</taxon>
    </lineage>
</organism>
<dbReference type="PANTHER" id="PTHR47493">
    <property type="entry name" value="OS08G0520200 PROTEIN"/>
    <property type="match status" value="1"/>
</dbReference>
<proteinExistence type="predicted"/>
<comment type="caution">
    <text evidence="1">The sequence shown here is derived from an EMBL/GenBank/DDBJ whole genome shotgun (WGS) entry which is preliminary data.</text>
</comment>
<reference evidence="1 2" key="1">
    <citation type="submission" date="2021-05" db="EMBL/GenBank/DDBJ databases">
        <title>Genome Assembly of Synthetic Allotetraploid Brassica napus Reveals Homoeologous Exchanges between Subgenomes.</title>
        <authorList>
            <person name="Davis J.T."/>
        </authorList>
    </citation>
    <scope>NUCLEOTIDE SEQUENCE [LARGE SCALE GENOMIC DNA]</scope>
    <source>
        <strain evidence="2">cv. Da-Ae</strain>
        <tissue evidence="1">Seedling</tissue>
    </source>
</reference>
<evidence type="ECO:0000313" key="2">
    <source>
        <dbReference type="Proteomes" id="UP000824890"/>
    </source>
</evidence>
<evidence type="ECO:0000313" key="1">
    <source>
        <dbReference type="EMBL" id="KAH0896804.1"/>
    </source>
</evidence>
<accession>A0ABQ8AWC7</accession>
<name>A0ABQ8AWC7_BRANA</name>
<sequence>MHQSLMSRKVTLEPCTLVAMFEAYAYFVVLGKMEETADDLRYGICLDESLIKMLANVHIDNLMFSKLMIWVVTFERSDLVSLCYAHLVSRKGLDYIMEEIEFYRLLKDGRRNLRVRALRTVPVFQWKPSKALILISKDTILELSKMEEDKGNQLGARHSYGREYNDSMYLSKSLAEAQECNVVTSIVGFQKGKSIFSC</sequence>
<dbReference type="EMBL" id="JAGKQM010000012">
    <property type="protein sequence ID" value="KAH0896804.1"/>
    <property type="molecule type" value="Genomic_DNA"/>
</dbReference>
<protein>
    <submittedName>
        <fullName evidence="1">Uncharacterized protein</fullName>
    </submittedName>
</protein>
<gene>
    <name evidence="1" type="ORF">HID58_046372</name>
</gene>